<protein>
    <submittedName>
        <fullName evidence="2">Uncharacterized protein</fullName>
    </submittedName>
</protein>
<feature type="region of interest" description="Disordered" evidence="1">
    <location>
        <begin position="107"/>
        <end position="126"/>
    </location>
</feature>
<reference evidence="2" key="1">
    <citation type="submission" date="2022-06" db="EMBL/GenBank/DDBJ databases">
        <title>Genome Sequence of Candolleomyces eurysporus.</title>
        <authorList>
            <person name="Buettner E."/>
        </authorList>
    </citation>
    <scope>NUCLEOTIDE SEQUENCE</scope>
    <source>
        <strain evidence="2">VTCC 930004</strain>
    </source>
</reference>
<name>A0A9W8MPX0_9AGAR</name>
<gene>
    <name evidence="2" type="ORF">H1R20_g271</name>
</gene>
<dbReference type="EMBL" id="JANBPK010000015">
    <property type="protein sequence ID" value="KAJ2936818.1"/>
    <property type="molecule type" value="Genomic_DNA"/>
</dbReference>
<evidence type="ECO:0000313" key="3">
    <source>
        <dbReference type="Proteomes" id="UP001140091"/>
    </source>
</evidence>
<feature type="non-terminal residue" evidence="2">
    <location>
        <position position="211"/>
    </location>
</feature>
<keyword evidence="3" id="KW-1185">Reference proteome</keyword>
<proteinExistence type="predicted"/>
<dbReference type="OrthoDB" id="3219854at2759"/>
<evidence type="ECO:0000313" key="2">
    <source>
        <dbReference type="EMBL" id="KAJ2936818.1"/>
    </source>
</evidence>
<evidence type="ECO:0000256" key="1">
    <source>
        <dbReference type="SAM" id="MobiDB-lite"/>
    </source>
</evidence>
<accession>A0A9W8MPX0</accession>
<dbReference type="AlphaFoldDB" id="A0A9W8MPX0"/>
<comment type="caution">
    <text evidence="2">The sequence shown here is derived from an EMBL/GenBank/DDBJ whole genome shotgun (WGS) entry which is preliminary data.</text>
</comment>
<sequence length="211" mass="23698">MESDVLERAIVLNRRMVDFISQNFDQDNDTIQERVAKSIVYVTRIYSAILSGSAKSTRDTGGSNPDFHQEDNLTARKALEEMESVHGEYMMSFVNLVKAISHHVESEAAHQDPGFVGERTPETDSRRPKTVRVDDLLGFKERTRWAVVTRFLVTDSARLEEGPGMETSGPATVNMTEMSRVDLNHKDEVPDRDCPGLNATIINRSTRARAS</sequence>
<dbReference type="Proteomes" id="UP001140091">
    <property type="component" value="Unassembled WGS sequence"/>
</dbReference>
<organism evidence="2 3">
    <name type="scientific">Candolleomyces eurysporus</name>
    <dbReference type="NCBI Taxonomy" id="2828524"/>
    <lineage>
        <taxon>Eukaryota</taxon>
        <taxon>Fungi</taxon>
        <taxon>Dikarya</taxon>
        <taxon>Basidiomycota</taxon>
        <taxon>Agaricomycotina</taxon>
        <taxon>Agaricomycetes</taxon>
        <taxon>Agaricomycetidae</taxon>
        <taxon>Agaricales</taxon>
        <taxon>Agaricineae</taxon>
        <taxon>Psathyrellaceae</taxon>
        <taxon>Candolleomyces</taxon>
    </lineage>
</organism>